<protein>
    <recommendedName>
        <fullName evidence="6">Lipase domain-containing protein</fullName>
    </recommendedName>
</protein>
<dbReference type="Gene3D" id="3.40.50.1820">
    <property type="entry name" value="alpha/beta hydrolase"/>
    <property type="match status" value="1"/>
</dbReference>
<dbReference type="InterPro" id="IPR000734">
    <property type="entry name" value="TAG_lipase"/>
</dbReference>
<feature type="chain" id="PRO_5045041847" description="Lipase domain-containing protein" evidence="5">
    <location>
        <begin position="22"/>
        <end position="326"/>
    </location>
</feature>
<dbReference type="EMBL" id="JAHIBW010000012">
    <property type="protein sequence ID" value="KAG7306177.1"/>
    <property type="molecule type" value="Genomic_DNA"/>
</dbReference>
<dbReference type="Proteomes" id="UP000823941">
    <property type="component" value="Chromosome 12"/>
</dbReference>
<dbReference type="PANTHER" id="PTHR11610">
    <property type="entry name" value="LIPASE"/>
    <property type="match status" value="1"/>
</dbReference>
<dbReference type="InterPro" id="IPR013818">
    <property type="entry name" value="Lipase"/>
</dbReference>
<evidence type="ECO:0000256" key="2">
    <source>
        <dbReference type="ARBA" id="ARBA00010701"/>
    </source>
</evidence>
<dbReference type="PANTHER" id="PTHR11610:SF37">
    <property type="entry name" value="GH01208P"/>
    <property type="match status" value="1"/>
</dbReference>
<reference evidence="7 8" key="1">
    <citation type="submission" date="2021-06" db="EMBL/GenBank/DDBJ databases">
        <title>A haploid diamondback moth (Plutella xylostella L.) genome assembly resolves 31 chromosomes and identifies a diamide resistance mutation.</title>
        <authorList>
            <person name="Ward C.M."/>
            <person name="Perry K.D."/>
            <person name="Baker G."/>
            <person name="Powis K."/>
            <person name="Heckel D.G."/>
            <person name="Baxter S.W."/>
        </authorList>
    </citation>
    <scope>NUCLEOTIDE SEQUENCE [LARGE SCALE GENOMIC DNA]</scope>
    <source>
        <strain evidence="7 8">LV</strain>
        <tissue evidence="7">Single pupa</tissue>
    </source>
</reference>
<organism evidence="7 8">
    <name type="scientific">Plutella xylostella</name>
    <name type="common">Diamondback moth</name>
    <name type="synonym">Plutella maculipennis</name>
    <dbReference type="NCBI Taxonomy" id="51655"/>
    <lineage>
        <taxon>Eukaryota</taxon>
        <taxon>Metazoa</taxon>
        <taxon>Ecdysozoa</taxon>
        <taxon>Arthropoda</taxon>
        <taxon>Hexapoda</taxon>
        <taxon>Insecta</taxon>
        <taxon>Pterygota</taxon>
        <taxon>Neoptera</taxon>
        <taxon>Endopterygota</taxon>
        <taxon>Lepidoptera</taxon>
        <taxon>Glossata</taxon>
        <taxon>Ditrysia</taxon>
        <taxon>Yponomeutoidea</taxon>
        <taxon>Plutellidae</taxon>
        <taxon>Plutella</taxon>
    </lineage>
</organism>
<evidence type="ECO:0000256" key="1">
    <source>
        <dbReference type="ARBA" id="ARBA00004613"/>
    </source>
</evidence>
<name>A0ABQ7QLV9_PLUXY</name>
<keyword evidence="8" id="KW-1185">Reference proteome</keyword>
<evidence type="ECO:0000256" key="4">
    <source>
        <dbReference type="RuleBase" id="RU004262"/>
    </source>
</evidence>
<dbReference type="InterPro" id="IPR029058">
    <property type="entry name" value="AB_hydrolase_fold"/>
</dbReference>
<dbReference type="PRINTS" id="PR00821">
    <property type="entry name" value="TAGLIPASE"/>
</dbReference>
<proteinExistence type="inferred from homology"/>
<comment type="similarity">
    <text evidence="2 4">Belongs to the AB hydrolase superfamily. Lipase family.</text>
</comment>
<comment type="caution">
    <text evidence="7">The sequence shown here is derived from an EMBL/GenBank/DDBJ whole genome shotgun (WGS) entry which is preliminary data.</text>
</comment>
<evidence type="ECO:0000313" key="7">
    <source>
        <dbReference type="EMBL" id="KAG7306177.1"/>
    </source>
</evidence>
<evidence type="ECO:0000313" key="8">
    <source>
        <dbReference type="Proteomes" id="UP000823941"/>
    </source>
</evidence>
<gene>
    <name evidence="7" type="ORF">JYU34_008773</name>
</gene>
<evidence type="ECO:0000259" key="6">
    <source>
        <dbReference type="Pfam" id="PF00151"/>
    </source>
</evidence>
<keyword evidence="5" id="KW-0732">Signal</keyword>
<evidence type="ECO:0000256" key="5">
    <source>
        <dbReference type="SAM" id="SignalP"/>
    </source>
</evidence>
<evidence type="ECO:0000256" key="3">
    <source>
        <dbReference type="ARBA" id="ARBA00022525"/>
    </source>
</evidence>
<sequence>MRLTFISGVIVISLILETCVCEDDPDHDAKLRLYHGSMEEFSEIPFVEAELLLESSRFDRNLDTVIFAHGFTGHPGGPAIRGVISAYLSQGSCNVVLLDWRHQAAHTRPSMANSYLNWAAPNARKLGARFADVLRSLQAAGLDLGRTHLVGHSLGAQLFGIAGNNLIARGVEVGWITGLDPASTDFEGKHLAGKLHAGSAAYVDIIHSDPSKYGYKRSTGTVDFWPNYRNGPVWQPGCDNKPHPMFSPEDICNHNRSWQLLADALRFPGSIIGSHAKNYRVWKNYSDIERHAVTLVLGERRHNVTKGNYYFTTNSASPYGIGVKGL</sequence>
<dbReference type="SUPFAM" id="SSF53474">
    <property type="entry name" value="alpha/beta-Hydrolases"/>
    <property type="match status" value="1"/>
</dbReference>
<dbReference type="Pfam" id="PF00151">
    <property type="entry name" value="Lipase"/>
    <property type="match status" value="1"/>
</dbReference>
<accession>A0ABQ7QLV9</accession>
<feature type="domain" description="Lipase" evidence="6">
    <location>
        <begin position="52"/>
        <end position="319"/>
    </location>
</feature>
<keyword evidence="3" id="KW-0964">Secreted</keyword>
<feature type="signal peptide" evidence="5">
    <location>
        <begin position="1"/>
        <end position="21"/>
    </location>
</feature>
<comment type="subcellular location">
    <subcellularLocation>
        <location evidence="1">Secreted</location>
    </subcellularLocation>
</comment>